<proteinExistence type="predicted"/>
<dbReference type="Pfam" id="PF01047">
    <property type="entry name" value="MarR"/>
    <property type="match status" value="1"/>
</dbReference>
<dbReference type="InterPro" id="IPR036390">
    <property type="entry name" value="WH_DNA-bd_sf"/>
</dbReference>
<dbReference type="PROSITE" id="PS01117">
    <property type="entry name" value="HTH_MARR_1"/>
    <property type="match status" value="1"/>
</dbReference>
<dbReference type="AlphaFoldDB" id="A0A7G7MIY6"/>
<dbReference type="PROSITE" id="PS50995">
    <property type="entry name" value="HTH_MARR_2"/>
    <property type="match status" value="1"/>
</dbReference>
<keyword evidence="2" id="KW-0238">DNA-binding</keyword>
<dbReference type="Proteomes" id="UP000515728">
    <property type="component" value="Chromosome"/>
</dbReference>
<accession>A0A7G7MIY6</accession>
<evidence type="ECO:0000256" key="3">
    <source>
        <dbReference type="ARBA" id="ARBA00023163"/>
    </source>
</evidence>
<reference evidence="5 6" key="1">
    <citation type="submission" date="2020-08" db="EMBL/GenBank/DDBJ databases">
        <authorList>
            <person name="Mo P."/>
        </authorList>
    </citation>
    <scope>NUCLEOTIDE SEQUENCE [LARGE SCALE GENOMIC DNA]</scope>
    <source>
        <strain evidence="5 6">CGMCC 4.1532</strain>
    </source>
</reference>
<keyword evidence="3" id="KW-0804">Transcription</keyword>
<sequence length="184" mass="19663">MLRGWVSLRAAGVHTERVSTREEQEVTGRVDDLEVEVVMAATRVLVAVSAQSVAAVDELVTLPQLRVLVMVGSRGGLNLGAVAAGLGVHPSNATRAVERLVVAGFLDRRDDPTDRRNLVLELSADGRALVDRVMGERRTAIAEILGRMPPSRRRALIPVLRAFAAAAGEVPDGAVWSLGWTTAD</sequence>
<evidence type="ECO:0000259" key="4">
    <source>
        <dbReference type="PROSITE" id="PS50995"/>
    </source>
</evidence>
<dbReference type="SUPFAM" id="SSF46785">
    <property type="entry name" value="Winged helix' DNA-binding domain"/>
    <property type="match status" value="1"/>
</dbReference>
<dbReference type="PANTHER" id="PTHR33164:SF94">
    <property type="entry name" value="TRANSCRIPTIONAL REGULATORY PROTEIN-RELATED"/>
    <property type="match status" value="1"/>
</dbReference>
<evidence type="ECO:0000313" key="6">
    <source>
        <dbReference type="Proteomes" id="UP000515728"/>
    </source>
</evidence>
<dbReference type="InterPro" id="IPR000835">
    <property type="entry name" value="HTH_MarR-typ"/>
</dbReference>
<dbReference type="GO" id="GO:0003677">
    <property type="term" value="F:DNA binding"/>
    <property type="evidence" value="ECO:0007669"/>
    <property type="project" value="UniProtKB-KW"/>
</dbReference>
<dbReference type="InterPro" id="IPR039422">
    <property type="entry name" value="MarR/SlyA-like"/>
</dbReference>
<dbReference type="EMBL" id="CP060131">
    <property type="protein sequence ID" value="QNG52747.1"/>
    <property type="molecule type" value="Genomic_DNA"/>
</dbReference>
<dbReference type="GO" id="GO:0003700">
    <property type="term" value="F:DNA-binding transcription factor activity"/>
    <property type="evidence" value="ECO:0007669"/>
    <property type="project" value="InterPro"/>
</dbReference>
<dbReference type="InterPro" id="IPR036388">
    <property type="entry name" value="WH-like_DNA-bd_sf"/>
</dbReference>
<organism evidence="5 6">
    <name type="scientific">Pseudonocardia petroleophila</name>
    <dbReference type="NCBI Taxonomy" id="37331"/>
    <lineage>
        <taxon>Bacteria</taxon>
        <taxon>Bacillati</taxon>
        <taxon>Actinomycetota</taxon>
        <taxon>Actinomycetes</taxon>
        <taxon>Pseudonocardiales</taxon>
        <taxon>Pseudonocardiaceae</taxon>
        <taxon>Pseudonocardia</taxon>
    </lineage>
</organism>
<gene>
    <name evidence="5" type="ORF">H6H00_01370</name>
</gene>
<evidence type="ECO:0000313" key="5">
    <source>
        <dbReference type="EMBL" id="QNG52747.1"/>
    </source>
</evidence>
<dbReference type="Gene3D" id="1.10.10.10">
    <property type="entry name" value="Winged helix-like DNA-binding domain superfamily/Winged helix DNA-binding domain"/>
    <property type="match status" value="1"/>
</dbReference>
<dbReference type="PANTHER" id="PTHR33164">
    <property type="entry name" value="TRANSCRIPTIONAL REGULATOR, MARR FAMILY"/>
    <property type="match status" value="1"/>
</dbReference>
<keyword evidence="1" id="KW-0805">Transcription regulation</keyword>
<dbReference type="KEGG" id="ppel:H6H00_01370"/>
<protein>
    <submittedName>
        <fullName evidence="5">Winged helix-turn-helix transcriptional regulator</fullName>
    </submittedName>
</protein>
<evidence type="ECO:0000256" key="2">
    <source>
        <dbReference type="ARBA" id="ARBA00023125"/>
    </source>
</evidence>
<dbReference type="InterPro" id="IPR023187">
    <property type="entry name" value="Tscrpt_reg_MarR-type_CS"/>
</dbReference>
<feature type="domain" description="HTH marR-type" evidence="4">
    <location>
        <begin position="30"/>
        <end position="165"/>
    </location>
</feature>
<dbReference type="GO" id="GO:0006950">
    <property type="term" value="P:response to stress"/>
    <property type="evidence" value="ECO:0007669"/>
    <property type="project" value="TreeGrafter"/>
</dbReference>
<keyword evidence="6" id="KW-1185">Reference proteome</keyword>
<evidence type="ECO:0000256" key="1">
    <source>
        <dbReference type="ARBA" id="ARBA00023015"/>
    </source>
</evidence>
<dbReference type="SMART" id="SM00347">
    <property type="entry name" value="HTH_MARR"/>
    <property type="match status" value="1"/>
</dbReference>
<name>A0A7G7MIY6_9PSEU</name>